<feature type="compositionally biased region" description="Polar residues" evidence="1">
    <location>
        <begin position="561"/>
        <end position="572"/>
    </location>
</feature>
<feature type="compositionally biased region" description="Polar residues" evidence="1">
    <location>
        <begin position="229"/>
        <end position="239"/>
    </location>
</feature>
<dbReference type="AlphaFoldDB" id="A0AAN6GIP1"/>
<accession>A0AAN6GIP1</accession>
<feature type="compositionally biased region" description="Low complexity" evidence="1">
    <location>
        <begin position="131"/>
        <end position="149"/>
    </location>
</feature>
<feature type="compositionally biased region" description="Basic and acidic residues" evidence="1">
    <location>
        <begin position="408"/>
        <end position="422"/>
    </location>
</feature>
<feature type="region of interest" description="Disordered" evidence="1">
    <location>
        <begin position="381"/>
        <end position="422"/>
    </location>
</feature>
<feature type="non-terminal residue" evidence="2">
    <location>
        <position position="1"/>
    </location>
</feature>
<evidence type="ECO:0000313" key="2">
    <source>
        <dbReference type="EMBL" id="KAK0543110.1"/>
    </source>
</evidence>
<comment type="caution">
    <text evidence="2">The sequence shown here is derived from an EMBL/GenBank/DDBJ whole genome shotgun (WGS) entry which is preliminary data.</text>
</comment>
<feature type="compositionally biased region" description="Low complexity" evidence="1">
    <location>
        <begin position="108"/>
        <end position="119"/>
    </location>
</feature>
<sequence>IELHGNWAEEDDEAIERIKSAVVARGGDVEDLGLDELEPEAEEEEEQEEDYEDSEEEDEEEEDVEVEQKEAIARLDEPEHAQEPTISDVSEAAVAAPETDASARPVEAEPLPQPQVEEPPTTEDSQDQELPGDSAPAEEPSESAYAAEENAAAIGSAAGLAAAVGAIKLNDGDDEPAESIDEREVALDSPAAVPEHSTDQQQQGAEAEKKQESTGELGSSPTETEHSDTATTPLQTADVETSGDGGEVHEDVPTSVAANLYDQEGSSQETIPKRISDETAKLPPSSAGVTAAALIGNEIRSHIAKREALQQDKEADDSRSEASQQIEGADISAREGGSKETLPGRISEETANLPPTSAGVSAAALIGAEIRKHIANREALQQNKAAGDSTTEASQQVEIDTDGAQDGEISHEVDKRAGGDDHEGLNVAAEAIAVPAGIAGVTVEAASGAEKAVERSVKQRIADVAPNVIPGPPLDELVSATGAPTMIESTNGDVICDLAADSSKEVKVEEKETKVNLASEVAPAQSKDAPSAELAGLLGDESTAKVEDKAGSDLASRTETEQSSTIPKSSSEGLLRSFSIPSFPFLGGRGRHGVSGEGLATSALPTPAVEREIPTDSTSSDGKADASATLTSSASSSTLPSSDSQVLKKKIQEALDDELPRRRKGRHGR</sequence>
<dbReference type="Proteomes" id="UP001176517">
    <property type="component" value="Unassembled WGS sequence"/>
</dbReference>
<feature type="region of interest" description="Disordered" evidence="1">
    <location>
        <begin position="586"/>
        <end position="669"/>
    </location>
</feature>
<gene>
    <name evidence="2" type="ORF">OC846_006531</name>
</gene>
<name>A0AAN6GIP1_9BASI</name>
<feature type="compositionally biased region" description="Polar residues" evidence="1">
    <location>
        <begin position="381"/>
        <end position="398"/>
    </location>
</feature>
<feature type="region of interest" description="Disordered" evidence="1">
    <location>
        <begin position="519"/>
        <end position="573"/>
    </location>
</feature>
<feature type="compositionally biased region" description="Acidic residues" evidence="1">
    <location>
        <begin position="29"/>
        <end position="65"/>
    </location>
</feature>
<evidence type="ECO:0000256" key="1">
    <source>
        <dbReference type="SAM" id="MobiDB-lite"/>
    </source>
</evidence>
<dbReference type="EMBL" id="JAPDMZ010000401">
    <property type="protein sequence ID" value="KAK0543110.1"/>
    <property type="molecule type" value="Genomic_DNA"/>
</dbReference>
<evidence type="ECO:0000313" key="3">
    <source>
        <dbReference type="Proteomes" id="UP001176517"/>
    </source>
</evidence>
<organism evidence="2 3">
    <name type="scientific">Tilletia horrida</name>
    <dbReference type="NCBI Taxonomy" id="155126"/>
    <lineage>
        <taxon>Eukaryota</taxon>
        <taxon>Fungi</taxon>
        <taxon>Dikarya</taxon>
        <taxon>Basidiomycota</taxon>
        <taxon>Ustilaginomycotina</taxon>
        <taxon>Exobasidiomycetes</taxon>
        <taxon>Tilletiales</taxon>
        <taxon>Tilletiaceae</taxon>
        <taxon>Tilletia</taxon>
    </lineage>
</organism>
<feature type="compositionally biased region" description="Basic and acidic residues" evidence="1">
    <location>
        <begin position="66"/>
        <end position="82"/>
    </location>
</feature>
<feature type="region of interest" description="Disordered" evidence="1">
    <location>
        <begin position="23"/>
        <end position="149"/>
    </location>
</feature>
<feature type="compositionally biased region" description="Low complexity" evidence="1">
    <location>
        <begin position="625"/>
        <end position="644"/>
    </location>
</feature>
<feature type="region of interest" description="Disordered" evidence="1">
    <location>
        <begin position="305"/>
        <end position="357"/>
    </location>
</feature>
<feature type="region of interest" description="Disordered" evidence="1">
    <location>
        <begin position="170"/>
        <end position="286"/>
    </location>
</feature>
<protein>
    <submittedName>
        <fullName evidence="2">Uncharacterized protein</fullName>
    </submittedName>
</protein>
<feature type="compositionally biased region" description="Basic and acidic residues" evidence="1">
    <location>
        <begin position="271"/>
        <end position="280"/>
    </location>
</feature>
<keyword evidence="3" id="KW-1185">Reference proteome</keyword>
<feature type="compositionally biased region" description="Basic and acidic residues" evidence="1">
    <location>
        <begin position="542"/>
        <end position="560"/>
    </location>
</feature>
<feature type="compositionally biased region" description="Basic and acidic residues" evidence="1">
    <location>
        <begin position="305"/>
        <end position="320"/>
    </location>
</feature>
<proteinExistence type="predicted"/>
<reference evidence="2" key="1">
    <citation type="journal article" date="2023" name="PhytoFront">
        <title>Draft Genome Resources of Seven Strains of Tilletia horrida, Causal Agent of Kernel Smut of Rice.</title>
        <authorList>
            <person name="Khanal S."/>
            <person name="Antony Babu S."/>
            <person name="Zhou X.G."/>
        </authorList>
    </citation>
    <scope>NUCLEOTIDE SEQUENCE</scope>
    <source>
        <strain evidence="2">TX6</strain>
    </source>
</reference>